<dbReference type="Proteomes" id="UP001055172">
    <property type="component" value="Unassembled WGS sequence"/>
</dbReference>
<sequence>MEKLGRGQSVTFCVPEEIQQKINPWLTTHNPTISVASILDWTISETFVDLRRGIWPWANQGRRYMRHKTLWEKAKDGGLTQFDSQQAEGFLEDEAQTLETMYRSIQQSIVGSPTATSELGVDAITERLLEFGGPDPDSFTFREEQGRELSPEVEQETEVQKPPPANPAVHSVHPDIRRFVSQGMLTTGSEAYMPAFVSLGDTSAAEHYDVERFPQGLLVTADLARTIIPFRKSYISDRFQRSV</sequence>
<dbReference type="EMBL" id="BPPX01000048">
    <property type="protein sequence ID" value="GJC90051.1"/>
    <property type="molecule type" value="Genomic_DNA"/>
</dbReference>
<organism evidence="2 3">
    <name type="scientific">Colletotrichum liriopes</name>
    <dbReference type="NCBI Taxonomy" id="708192"/>
    <lineage>
        <taxon>Eukaryota</taxon>
        <taxon>Fungi</taxon>
        <taxon>Dikarya</taxon>
        <taxon>Ascomycota</taxon>
        <taxon>Pezizomycotina</taxon>
        <taxon>Sordariomycetes</taxon>
        <taxon>Hypocreomycetidae</taxon>
        <taxon>Glomerellales</taxon>
        <taxon>Glomerellaceae</taxon>
        <taxon>Colletotrichum</taxon>
        <taxon>Colletotrichum spaethianum species complex</taxon>
    </lineage>
</organism>
<comment type="caution">
    <text evidence="2">The sequence shown here is derived from an EMBL/GenBank/DDBJ whole genome shotgun (WGS) entry which is preliminary data.</text>
</comment>
<name>A0AA37H143_9PEZI</name>
<gene>
    <name evidence="2" type="ORF">ColLi_12889</name>
</gene>
<evidence type="ECO:0000313" key="2">
    <source>
        <dbReference type="EMBL" id="GJC90051.1"/>
    </source>
</evidence>
<accession>A0AA37H143</accession>
<protein>
    <submittedName>
        <fullName evidence="2">Uncharacterized protein</fullName>
    </submittedName>
</protein>
<evidence type="ECO:0000256" key="1">
    <source>
        <dbReference type="SAM" id="MobiDB-lite"/>
    </source>
</evidence>
<feature type="region of interest" description="Disordered" evidence="1">
    <location>
        <begin position="146"/>
        <end position="171"/>
    </location>
</feature>
<proteinExistence type="predicted"/>
<evidence type="ECO:0000313" key="3">
    <source>
        <dbReference type="Proteomes" id="UP001055172"/>
    </source>
</evidence>
<keyword evidence="3" id="KW-1185">Reference proteome</keyword>
<dbReference type="AlphaFoldDB" id="A0AA37H143"/>
<reference evidence="2 3" key="1">
    <citation type="submission" date="2021-07" db="EMBL/GenBank/DDBJ databases">
        <title>Genome data of Colletotrichum spaethianum.</title>
        <authorList>
            <person name="Utami Y.D."/>
            <person name="Hiruma K."/>
        </authorList>
    </citation>
    <scope>NUCLEOTIDE SEQUENCE [LARGE SCALE GENOMIC DNA]</scope>
    <source>
        <strain evidence="2 3">MAFF 242679</strain>
    </source>
</reference>